<proteinExistence type="predicted"/>
<evidence type="ECO:0000256" key="1">
    <source>
        <dbReference type="SAM" id="Phobius"/>
    </source>
</evidence>
<keyword evidence="5" id="KW-1185">Reference proteome</keyword>
<dbReference type="EMBL" id="CP012257">
    <property type="protein sequence ID" value="ALB54906.1"/>
    <property type="molecule type" value="Genomic_DNA"/>
</dbReference>
<dbReference type="RefSeq" id="WP_032804396.1">
    <property type="nucleotide sequence ID" value="NZ_AJKW01000009.1"/>
</dbReference>
<keyword evidence="1" id="KW-0812">Transmembrane</keyword>
<accession>A0AAC9EW53</accession>
<dbReference type="Proteomes" id="UP000254849">
    <property type="component" value="Unassembled WGS sequence"/>
</dbReference>
<reference evidence="2 4" key="3">
    <citation type="journal article" date="2016" name="Genome Announc.">
        <title>Fully Closed Genome Sequences of Five Type Strains of the Genus Cronobacter and One Cronobacter sakazakii Strain.</title>
        <authorList>
            <person name="Moine D."/>
            <person name="Kassam M."/>
            <person name="Baert L."/>
            <person name="Tang Y."/>
            <person name="Barretto C."/>
            <person name="Ngom Bru C."/>
            <person name="Klijn A."/>
            <person name="Descombes P."/>
        </authorList>
    </citation>
    <scope>NUCLEOTIDE SEQUENCE [LARGE SCALE GENOMIC DNA]</scope>
    <source>
        <strain evidence="2 4">NCTC 9529</strain>
    </source>
</reference>
<dbReference type="EMBL" id="UFYH01000001">
    <property type="protein sequence ID" value="STD07383.1"/>
    <property type="molecule type" value="Genomic_DNA"/>
</dbReference>
<keyword evidence="1" id="KW-0472">Membrane</keyword>
<name>A0AAC9EW53_9ENTR</name>
<evidence type="ECO:0000313" key="4">
    <source>
        <dbReference type="Proteomes" id="UP000061974"/>
    </source>
</evidence>
<reference evidence="3 5" key="4">
    <citation type="submission" date="2018-06" db="EMBL/GenBank/DDBJ databases">
        <authorList>
            <consortium name="Pathogen Informatics"/>
            <person name="Doyle S."/>
        </authorList>
    </citation>
    <scope>NUCLEOTIDE SEQUENCE [LARGE SCALE GENOMIC DNA]</scope>
    <source>
        <strain evidence="5">NCTC 9529</strain>
        <strain evidence="3">NCTC9529</strain>
    </source>
</reference>
<evidence type="ECO:0000313" key="2">
    <source>
        <dbReference type="EMBL" id="ALB54906.1"/>
    </source>
</evidence>
<dbReference type="Proteomes" id="UP000061974">
    <property type="component" value="Chromosome"/>
</dbReference>
<dbReference type="KEGG" id="cui:AFK65_09605"/>
<feature type="transmembrane region" description="Helical" evidence="1">
    <location>
        <begin position="52"/>
        <end position="71"/>
    </location>
</feature>
<reference evidence="4" key="2">
    <citation type="submission" date="2015-09" db="EMBL/GenBank/DDBJ databases">
        <title>Cronobacter genome sequencing and assembly.</title>
        <authorList>
            <person name="Descombes P."/>
            <person name="Baert L."/>
            <person name="Ngom-Bru C."/>
            <person name="Barretto C."/>
        </authorList>
    </citation>
    <scope>NUCLEOTIDE SEQUENCE [LARGE SCALE GENOMIC DNA]</scope>
    <source>
        <strain evidence="4">NCTC 9529</strain>
    </source>
</reference>
<dbReference type="AlphaFoldDB" id="A0AAC9EW53"/>
<keyword evidence="1" id="KW-1133">Transmembrane helix</keyword>
<sequence length="72" mass="8281">MFESERLTRLEVNDAIREKSISDISSEIRGIRHEMSGFERRLGDKIEENQKWLVGLIVSSIIVPLLIALITK</sequence>
<evidence type="ECO:0000313" key="5">
    <source>
        <dbReference type="Proteomes" id="UP000254849"/>
    </source>
</evidence>
<gene>
    <name evidence="2" type="ORF">AFK65_09605</name>
    <name evidence="3" type="ORF">NCTC9529_01968</name>
</gene>
<organism evidence="2 4">
    <name type="scientific">Cronobacter universalis NCTC 9529</name>
    <dbReference type="NCBI Taxonomy" id="1074000"/>
    <lineage>
        <taxon>Bacteria</taxon>
        <taxon>Pseudomonadati</taxon>
        <taxon>Pseudomonadota</taxon>
        <taxon>Gammaproteobacteria</taxon>
        <taxon>Enterobacterales</taxon>
        <taxon>Enterobacteriaceae</taxon>
        <taxon>Cronobacter</taxon>
    </lineage>
</organism>
<reference evidence="4" key="1">
    <citation type="submission" date="2015-07" db="EMBL/GenBank/DDBJ databases">
        <authorList>
            <person name="Moine D."/>
            <person name="Kassam M."/>
        </authorList>
    </citation>
    <scope>NUCLEOTIDE SEQUENCE [LARGE SCALE GENOMIC DNA]</scope>
    <source>
        <strain evidence="4">NCTC 9529</strain>
    </source>
</reference>
<evidence type="ECO:0000313" key="3">
    <source>
        <dbReference type="EMBL" id="STD07383.1"/>
    </source>
</evidence>
<protein>
    <submittedName>
        <fullName evidence="3">Haemolysin XhlA</fullName>
    </submittedName>
</protein>